<dbReference type="AlphaFoldDB" id="A0AAD1UN87"/>
<name>A0AAD1UN87_EUPCR</name>
<accession>A0AAD1UN87</accession>
<dbReference type="Proteomes" id="UP001295684">
    <property type="component" value="Unassembled WGS sequence"/>
</dbReference>
<dbReference type="EMBL" id="CAMPGE010011080">
    <property type="protein sequence ID" value="CAI2369922.1"/>
    <property type="molecule type" value="Genomic_DNA"/>
</dbReference>
<keyword evidence="2" id="KW-1185">Reference proteome</keyword>
<protein>
    <submittedName>
        <fullName evidence="1">Uncharacterized protein</fullName>
    </submittedName>
</protein>
<evidence type="ECO:0000313" key="2">
    <source>
        <dbReference type="Proteomes" id="UP001295684"/>
    </source>
</evidence>
<proteinExistence type="predicted"/>
<gene>
    <name evidence="1" type="ORF">ECRASSUSDP1_LOCUS11227</name>
</gene>
<organism evidence="1 2">
    <name type="scientific">Euplotes crassus</name>
    <dbReference type="NCBI Taxonomy" id="5936"/>
    <lineage>
        <taxon>Eukaryota</taxon>
        <taxon>Sar</taxon>
        <taxon>Alveolata</taxon>
        <taxon>Ciliophora</taxon>
        <taxon>Intramacronucleata</taxon>
        <taxon>Spirotrichea</taxon>
        <taxon>Hypotrichia</taxon>
        <taxon>Euplotida</taxon>
        <taxon>Euplotidae</taxon>
        <taxon>Moneuplotes</taxon>
    </lineage>
</organism>
<comment type="caution">
    <text evidence="1">The sequence shown here is derived from an EMBL/GenBank/DDBJ whole genome shotgun (WGS) entry which is preliminary data.</text>
</comment>
<sequence length="136" mass="15461">MNLQQGIGLAKCYDNIWDDDQICAEATEDCSPQKPNFTRQFSNTLKENKGKPCKEVREVASESLCVPEESSDGLSEEENDFEFKAELKGSLIKQIMKPMKFDFNSPSNYASQILTEKEGILLRKISSRKILRMLMA</sequence>
<evidence type="ECO:0000313" key="1">
    <source>
        <dbReference type="EMBL" id="CAI2369922.1"/>
    </source>
</evidence>
<reference evidence="1" key="1">
    <citation type="submission" date="2023-07" db="EMBL/GenBank/DDBJ databases">
        <authorList>
            <consortium name="AG Swart"/>
            <person name="Singh M."/>
            <person name="Singh A."/>
            <person name="Seah K."/>
            <person name="Emmerich C."/>
        </authorList>
    </citation>
    <scope>NUCLEOTIDE SEQUENCE</scope>
    <source>
        <strain evidence="1">DP1</strain>
    </source>
</reference>